<sequence length="69" mass="8412">MVDDMILRRLVKSKEAGKIRFRFWEVLKHNSFTGSHLNDIDKILDWYWHLVRLILHFAKRPFSIISIFI</sequence>
<dbReference type="EMBL" id="CM010717">
    <property type="protein sequence ID" value="RZC53406.1"/>
    <property type="molecule type" value="Genomic_DNA"/>
</dbReference>
<reference evidence="1 2" key="1">
    <citation type="journal article" date="2018" name="Science">
        <title>The opium poppy genome and morphinan production.</title>
        <authorList>
            <person name="Guo L."/>
            <person name="Winzer T."/>
            <person name="Yang X."/>
            <person name="Li Y."/>
            <person name="Ning Z."/>
            <person name="He Z."/>
            <person name="Teodor R."/>
            <person name="Lu Y."/>
            <person name="Bowser T.A."/>
            <person name="Graham I.A."/>
            <person name="Ye K."/>
        </authorList>
    </citation>
    <scope>NUCLEOTIDE SEQUENCE [LARGE SCALE GENOMIC DNA]</scope>
    <source>
        <strain evidence="2">cv. HN1</strain>
        <tissue evidence="1">Leaves</tissue>
    </source>
</reference>
<dbReference type="Proteomes" id="UP000316621">
    <property type="component" value="Chromosome 3"/>
</dbReference>
<gene>
    <name evidence="1" type="ORF">C5167_012273</name>
</gene>
<dbReference type="Gramene" id="RZC53406">
    <property type="protein sequence ID" value="RZC53406"/>
    <property type="gene ID" value="C5167_012273"/>
</dbReference>
<protein>
    <submittedName>
        <fullName evidence="1">Uncharacterized protein</fullName>
    </submittedName>
</protein>
<keyword evidence="2" id="KW-1185">Reference proteome</keyword>
<evidence type="ECO:0000313" key="1">
    <source>
        <dbReference type="EMBL" id="RZC53406.1"/>
    </source>
</evidence>
<organism evidence="1 2">
    <name type="scientific">Papaver somniferum</name>
    <name type="common">Opium poppy</name>
    <dbReference type="NCBI Taxonomy" id="3469"/>
    <lineage>
        <taxon>Eukaryota</taxon>
        <taxon>Viridiplantae</taxon>
        <taxon>Streptophyta</taxon>
        <taxon>Embryophyta</taxon>
        <taxon>Tracheophyta</taxon>
        <taxon>Spermatophyta</taxon>
        <taxon>Magnoliopsida</taxon>
        <taxon>Ranunculales</taxon>
        <taxon>Papaveraceae</taxon>
        <taxon>Papaveroideae</taxon>
        <taxon>Papaver</taxon>
    </lineage>
</organism>
<name>A0A4Y7IYZ0_PAPSO</name>
<proteinExistence type="predicted"/>
<accession>A0A4Y7IYZ0</accession>
<dbReference type="AlphaFoldDB" id="A0A4Y7IYZ0"/>
<evidence type="ECO:0000313" key="2">
    <source>
        <dbReference type="Proteomes" id="UP000316621"/>
    </source>
</evidence>